<evidence type="ECO:0000313" key="3">
    <source>
        <dbReference type="Proteomes" id="UP001176961"/>
    </source>
</evidence>
<keyword evidence="1" id="KW-0472">Membrane</keyword>
<dbReference type="Proteomes" id="UP001176961">
    <property type="component" value="Unassembled WGS sequence"/>
</dbReference>
<dbReference type="EMBL" id="CATQJL010000316">
    <property type="protein sequence ID" value="CAJ0604941.1"/>
    <property type="molecule type" value="Genomic_DNA"/>
</dbReference>
<proteinExistence type="predicted"/>
<protein>
    <submittedName>
        <fullName evidence="2">Uncharacterized protein</fullName>
    </submittedName>
</protein>
<evidence type="ECO:0000256" key="1">
    <source>
        <dbReference type="SAM" id="Phobius"/>
    </source>
</evidence>
<gene>
    <name evidence="2" type="ORF">CYNAS_LOCUS16924</name>
</gene>
<accession>A0AA36MAM1</accession>
<keyword evidence="1" id="KW-0812">Transmembrane</keyword>
<keyword evidence="1" id="KW-1133">Transmembrane helix</keyword>
<comment type="caution">
    <text evidence="2">The sequence shown here is derived from an EMBL/GenBank/DDBJ whole genome shotgun (WGS) entry which is preliminary data.</text>
</comment>
<dbReference type="AlphaFoldDB" id="A0AA36MAM1"/>
<evidence type="ECO:0000313" key="2">
    <source>
        <dbReference type="EMBL" id="CAJ0604941.1"/>
    </source>
</evidence>
<feature type="transmembrane region" description="Helical" evidence="1">
    <location>
        <begin position="38"/>
        <end position="57"/>
    </location>
</feature>
<keyword evidence="3" id="KW-1185">Reference proteome</keyword>
<name>A0AA36MAM1_CYLNA</name>
<reference evidence="2" key="1">
    <citation type="submission" date="2023-07" db="EMBL/GenBank/DDBJ databases">
        <authorList>
            <consortium name="CYATHOMIX"/>
        </authorList>
    </citation>
    <scope>NUCLEOTIDE SEQUENCE</scope>
    <source>
        <strain evidence="2">N/A</strain>
    </source>
</reference>
<organism evidence="2 3">
    <name type="scientific">Cylicocyclus nassatus</name>
    <name type="common">Nematode worm</name>
    <dbReference type="NCBI Taxonomy" id="53992"/>
    <lineage>
        <taxon>Eukaryota</taxon>
        <taxon>Metazoa</taxon>
        <taxon>Ecdysozoa</taxon>
        <taxon>Nematoda</taxon>
        <taxon>Chromadorea</taxon>
        <taxon>Rhabditida</taxon>
        <taxon>Rhabditina</taxon>
        <taxon>Rhabditomorpha</taxon>
        <taxon>Strongyloidea</taxon>
        <taxon>Strongylidae</taxon>
        <taxon>Cylicocyclus</taxon>
    </lineage>
</organism>
<sequence length="89" mass="9733">MSRAMFGVFPVGDTIQIRDQPTMVTRLCEAMWHSEARALQYAVPTNCLFIGALSFLLPAGPLSAAMMLDAFLLAMAAPLKFYCYSSCCS</sequence>